<accession>A0A5J6ST47</accession>
<dbReference type="EMBL" id="CP031223">
    <property type="protein sequence ID" value="QFG01252.1"/>
    <property type="molecule type" value="Genomic_DNA"/>
</dbReference>
<reference evidence="1 2" key="1">
    <citation type="submission" date="2018-07" db="EMBL/GenBank/DDBJ databases">
        <title>Complete genome sequence of Psychrobacillus sp. PB01, isolated from iceberg, and comparative genome analysis of Psychrobacillus strains.</title>
        <authorList>
            <person name="Lee P.C."/>
        </authorList>
    </citation>
    <scope>NUCLEOTIDE SEQUENCE [LARGE SCALE GENOMIC DNA]</scope>
    <source>
        <strain evidence="1 2">PB01</strain>
    </source>
</reference>
<sequence length="107" mass="12330">MDVYKVNAVEQYEEEVIISDKSGVDVLSKAFEQIVWEQNVKAEMVRKADIKVVLFMEVEENMPELLDGYFIWFNQNGTATIINRDANSLGKLDEKNVQMLKSILNLD</sequence>
<name>A0A5J6ST47_9BACI</name>
<evidence type="ECO:0000313" key="2">
    <source>
        <dbReference type="Proteomes" id="UP000325517"/>
    </source>
</evidence>
<dbReference type="Proteomes" id="UP000325517">
    <property type="component" value="Chromosome"/>
</dbReference>
<evidence type="ECO:0000313" key="1">
    <source>
        <dbReference type="EMBL" id="QFG01252.1"/>
    </source>
</evidence>
<dbReference type="AlphaFoldDB" id="A0A5J6ST47"/>
<keyword evidence="2" id="KW-1185">Reference proteome</keyword>
<dbReference type="KEGG" id="psyo:PB01_18540"/>
<protein>
    <submittedName>
        <fullName evidence="1">Uncharacterized protein</fullName>
    </submittedName>
</protein>
<dbReference type="OrthoDB" id="2437675at2"/>
<gene>
    <name evidence="1" type="ORF">PB01_18540</name>
</gene>
<proteinExistence type="predicted"/>
<organism evidence="1 2">
    <name type="scientific">Psychrobacillus glaciei</name>
    <dbReference type="NCBI Taxonomy" id="2283160"/>
    <lineage>
        <taxon>Bacteria</taxon>
        <taxon>Bacillati</taxon>
        <taxon>Bacillota</taxon>
        <taxon>Bacilli</taxon>
        <taxon>Bacillales</taxon>
        <taxon>Bacillaceae</taxon>
        <taxon>Psychrobacillus</taxon>
    </lineage>
</organism>